<dbReference type="PATRIC" id="fig|104336.4.peg.3181"/>
<dbReference type="SUPFAM" id="SSF48208">
    <property type="entry name" value="Six-hairpin glycosidases"/>
    <property type="match status" value="1"/>
</dbReference>
<feature type="chain" id="PRO_5002444268" evidence="5">
    <location>
        <begin position="24"/>
        <end position="385"/>
    </location>
</feature>
<dbReference type="InterPro" id="IPR012341">
    <property type="entry name" value="6hp_glycosidase-like_sf"/>
</dbReference>
<dbReference type="GO" id="GO:0008810">
    <property type="term" value="F:cellulase activity"/>
    <property type="evidence" value="ECO:0007669"/>
    <property type="project" value="UniProtKB-EC"/>
</dbReference>
<proteinExistence type="inferred from homology"/>
<keyword evidence="2 6" id="KW-0378">Hydrolase</keyword>
<evidence type="ECO:0000313" key="7">
    <source>
        <dbReference type="Proteomes" id="UP000033572"/>
    </source>
</evidence>
<comment type="similarity">
    <text evidence="1">Belongs to the glycosyl hydrolase 8 (cellulase D) family.</text>
</comment>
<name>A0A0F0KC92_9MICO</name>
<gene>
    <name evidence="6" type="primary">cmcAX</name>
    <name evidence="6" type="ORF">RN50_03141</name>
</gene>
<dbReference type="InterPro" id="IPR002037">
    <property type="entry name" value="Glyco_hydro_8"/>
</dbReference>
<dbReference type="RefSeq" id="WP_052677840.1">
    <property type="nucleotide sequence ID" value="NZ_CP031425.1"/>
</dbReference>
<feature type="signal peptide" evidence="5">
    <location>
        <begin position="1"/>
        <end position="23"/>
    </location>
</feature>
<evidence type="ECO:0000256" key="5">
    <source>
        <dbReference type="SAM" id="SignalP"/>
    </source>
</evidence>
<evidence type="ECO:0000313" key="6">
    <source>
        <dbReference type="EMBL" id="KJL18034.1"/>
    </source>
</evidence>
<dbReference type="GeneID" id="94444035"/>
<protein>
    <submittedName>
        <fullName evidence="6">Putative endoglucanase</fullName>
        <ecNumber evidence="6">3.2.1.4</ecNumber>
    </submittedName>
</protein>
<sequence length="385" mass="40277">MRRSTLIAVAAGAVLVTAGTAVVAVGVSSSDHGPPDAGPEATSTALPPSGDGAPELDASSLATSFLDDWVEDGRVVRHDEGGDTVSEGQAYGLFAAVVAEDEQRFDEIWSWTQHELVRPDGLLAWRWDEGEVVDDEPASDADLDAARALVLAGDRFGRSDLHDDGVALATTIADRMTVETAQGRILLPGLWAADREPYAYNPSYASPVTFEVLSAATGDPRWDELQAGSAAVTTDIFEATDLPPDWAQVHTDGLVEPMPGPRGGGDPVQYGFDAPRLMLRYAESCAPADVALAGRPLATLDREDDVKSRLDLGGGALVEEQSPLGFAARAASAKASGDESAATSDLERAAELAAEYPTYYGAAWVMLSTAMLTDDALGGCATGEL</sequence>
<dbReference type="EMBL" id="JYIU01000046">
    <property type="protein sequence ID" value="KJL18034.1"/>
    <property type="molecule type" value="Genomic_DNA"/>
</dbReference>
<accession>A0A0F0KC92</accession>
<keyword evidence="3 6" id="KW-0326">Glycosidase</keyword>
<keyword evidence="7" id="KW-1185">Reference proteome</keyword>
<dbReference type="Gene3D" id="1.50.10.10">
    <property type="match status" value="1"/>
</dbReference>
<keyword evidence="5" id="KW-0732">Signal</keyword>
<reference evidence="6 7" key="1">
    <citation type="submission" date="2015-02" db="EMBL/GenBank/DDBJ databases">
        <title>Draft genome sequences of ten Microbacterium spp. with emphasis on heavy metal contaminated environments.</title>
        <authorList>
            <person name="Corretto E."/>
        </authorList>
    </citation>
    <scope>NUCLEOTIDE SEQUENCE [LARGE SCALE GENOMIC DNA]</scope>
    <source>
        <strain evidence="6 7">DSM 12966</strain>
    </source>
</reference>
<comment type="caution">
    <text evidence="6">The sequence shown here is derived from an EMBL/GenBank/DDBJ whole genome shotgun (WGS) entry which is preliminary data.</text>
</comment>
<organism evidence="6 7">
    <name type="scientific">Microbacterium foliorum</name>
    <dbReference type="NCBI Taxonomy" id="104336"/>
    <lineage>
        <taxon>Bacteria</taxon>
        <taxon>Bacillati</taxon>
        <taxon>Actinomycetota</taxon>
        <taxon>Actinomycetes</taxon>
        <taxon>Micrococcales</taxon>
        <taxon>Microbacteriaceae</taxon>
        <taxon>Microbacterium</taxon>
    </lineage>
</organism>
<dbReference type="KEGG" id="mfol:DXT68_06510"/>
<dbReference type="Pfam" id="PF01270">
    <property type="entry name" value="Glyco_hydro_8"/>
    <property type="match status" value="1"/>
</dbReference>
<dbReference type="InterPro" id="IPR008928">
    <property type="entry name" value="6-hairpin_glycosidase_sf"/>
</dbReference>
<dbReference type="Proteomes" id="UP000033572">
    <property type="component" value="Unassembled WGS sequence"/>
</dbReference>
<feature type="region of interest" description="Disordered" evidence="4">
    <location>
        <begin position="29"/>
        <end position="57"/>
    </location>
</feature>
<dbReference type="AlphaFoldDB" id="A0A0F0KC92"/>
<evidence type="ECO:0000256" key="1">
    <source>
        <dbReference type="ARBA" id="ARBA00009209"/>
    </source>
</evidence>
<evidence type="ECO:0000256" key="4">
    <source>
        <dbReference type="SAM" id="MobiDB-lite"/>
    </source>
</evidence>
<evidence type="ECO:0000256" key="2">
    <source>
        <dbReference type="ARBA" id="ARBA00022801"/>
    </source>
</evidence>
<evidence type="ECO:0000256" key="3">
    <source>
        <dbReference type="ARBA" id="ARBA00023295"/>
    </source>
</evidence>
<dbReference type="EC" id="3.2.1.4" evidence="6"/>
<dbReference type="PRINTS" id="PR00735">
    <property type="entry name" value="GLHYDRLASE8"/>
</dbReference>
<dbReference type="GO" id="GO:0005975">
    <property type="term" value="P:carbohydrate metabolic process"/>
    <property type="evidence" value="ECO:0007669"/>
    <property type="project" value="InterPro"/>
</dbReference>